<dbReference type="VEuPathDB" id="GiardiaDB:SS50377_27920"/>
<keyword evidence="1" id="KW-0175">Coiled coil</keyword>
<feature type="coiled-coil region" evidence="1">
    <location>
        <begin position="513"/>
        <end position="578"/>
    </location>
</feature>
<accession>V6LDC2</accession>
<sequence>MQVATINFDLKHTMAFQGSHLQIRSILIAGDNITYESPVMTVTSYQKSFFQNLIFKAHQTDVILLIEITPITQVDNDLLPAAPIIFTGQSQFLPFMKEQFLIFKCNKQEIQLDISIINPDYNNFIRFINFEPDILPFSLTNFLAVEIQSVKFKVTVNINSKGQFILHDIHIPFAKEFLLKCVLNYKFQSLSLFSTRIQVIPDNKKGVFFTLKNIYIKLENNLADIFEQNKNQSQVFYQFLAQQTQFKTKEINLPEYTQVTLNAQSDSKKLQKLAETFETLIKKSRVSLSDTVVFQGQIHFNFEIPLLNQLTSPLSSFAEFQQNFNSVLAFSVLKFPENFAFLIFNVRKEVDFGEQEFELGTGNLAIVKLLENSNFLQEINIGNTNQIVKIVGNQKKLLESVKNGIKIDVSGYLRSEQFFTQNVNISKEMVKLGCQKGYFIVKLDRLELIFFVKKDDSIELNQDEIAFSQAQNQEFQINEVQNYIAAENQVLQRSDKCGAGFLKMKSVYYADIIKQQQEEISRKKKEGEEAERLVRQLELEKRIQEEAELERIENERIKQEKLEKQNIEKQRLKELELQSLNKLKSFDHTMKSVRDKVKYQQAAEDELKMKIIQFEARKRAEDERKKEIERQRYELKKQQNLKFQQQKQIFQVVQKGRVLVDYQDENDLSSEPENLELRYTNLPVKKIKKIIEVVNIEVQPIFQIKKQPKVVKELPQITQKDIIKYIKKVTDGEFKYLHETKSEGENRLKQHVENEPKIGNENDDCKESITINQNASLTFTRQVTDEPLYYNCKSPIKSVKQNKMMRTLQSSPLMRNVGRIKK</sequence>
<reference evidence="2 3" key="1">
    <citation type="journal article" date="2014" name="PLoS Genet.">
        <title>The Genome of Spironucleus salmonicida Highlights a Fish Pathogen Adapted to Fluctuating Environments.</title>
        <authorList>
            <person name="Xu F."/>
            <person name="Jerlstrom-Hultqvist J."/>
            <person name="Einarsson E."/>
            <person name="Astvaldsson A."/>
            <person name="Svard S.G."/>
            <person name="Andersson J.O."/>
        </authorList>
    </citation>
    <scope>NUCLEOTIDE SEQUENCE</scope>
    <source>
        <strain evidence="3">ATCC 50377</strain>
    </source>
</reference>
<evidence type="ECO:0000313" key="3">
    <source>
        <dbReference type="EMBL" id="KAH0569948.1"/>
    </source>
</evidence>
<feature type="coiled-coil region" evidence="1">
    <location>
        <begin position="611"/>
        <end position="638"/>
    </location>
</feature>
<dbReference type="EMBL" id="KI546159">
    <property type="protein sequence ID" value="EST42482.1"/>
    <property type="molecule type" value="Genomic_DNA"/>
</dbReference>
<dbReference type="AlphaFoldDB" id="V6LDC2"/>
<name>V6LDC2_9EUKA</name>
<protein>
    <submittedName>
        <fullName evidence="2">Uncharacterized protein</fullName>
    </submittedName>
</protein>
<evidence type="ECO:0000256" key="1">
    <source>
        <dbReference type="SAM" id="Coils"/>
    </source>
</evidence>
<reference evidence="3" key="2">
    <citation type="submission" date="2020-12" db="EMBL/GenBank/DDBJ databases">
        <title>New Spironucleus salmonicida genome in near-complete chromosomes.</title>
        <authorList>
            <person name="Xu F."/>
            <person name="Kurt Z."/>
            <person name="Jimenez-Gonzalez A."/>
            <person name="Astvaldsson A."/>
            <person name="Andersson J.O."/>
            <person name="Svard S.G."/>
        </authorList>
    </citation>
    <scope>NUCLEOTIDE SEQUENCE</scope>
    <source>
        <strain evidence="3">ATCC 50377</strain>
    </source>
</reference>
<organism evidence="2">
    <name type="scientific">Spironucleus salmonicida</name>
    <dbReference type="NCBI Taxonomy" id="348837"/>
    <lineage>
        <taxon>Eukaryota</taxon>
        <taxon>Metamonada</taxon>
        <taxon>Diplomonadida</taxon>
        <taxon>Hexamitidae</taxon>
        <taxon>Hexamitinae</taxon>
        <taxon>Spironucleus</taxon>
    </lineage>
</organism>
<dbReference type="EMBL" id="AUWU02000008">
    <property type="protein sequence ID" value="KAH0569948.1"/>
    <property type="molecule type" value="Genomic_DNA"/>
</dbReference>
<evidence type="ECO:0000313" key="4">
    <source>
        <dbReference type="Proteomes" id="UP000018208"/>
    </source>
</evidence>
<evidence type="ECO:0000313" key="2">
    <source>
        <dbReference type="EMBL" id="EST42482.1"/>
    </source>
</evidence>
<keyword evidence="4" id="KW-1185">Reference proteome</keyword>
<proteinExistence type="predicted"/>
<gene>
    <name evidence="2" type="ORF">SS50377_17788</name>
    <name evidence="3" type="ORF">SS50377_27920</name>
</gene>
<dbReference type="Proteomes" id="UP000018208">
    <property type="component" value="Unassembled WGS sequence"/>
</dbReference>